<organism evidence="2 3">
    <name type="scientific">Candidatus Woesebacteria bacterium GW2011_GWA1_40_43</name>
    <dbReference type="NCBI Taxonomy" id="1618553"/>
    <lineage>
        <taxon>Bacteria</taxon>
        <taxon>Candidatus Woeseibacteriota</taxon>
    </lineage>
</organism>
<reference evidence="2 3" key="1">
    <citation type="journal article" date="2015" name="Nature">
        <title>rRNA introns, odd ribosomes, and small enigmatic genomes across a large radiation of phyla.</title>
        <authorList>
            <person name="Brown C.T."/>
            <person name="Hug L.A."/>
            <person name="Thomas B.C."/>
            <person name="Sharon I."/>
            <person name="Castelle C.J."/>
            <person name="Singh A."/>
            <person name="Wilkins M.J."/>
            <person name="Williams K.H."/>
            <person name="Banfield J.F."/>
        </authorList>
    </citation>
    <scope>NUCLEOTIDE SEQUENCE [LARGE SCALE GENOMIC DNA]</scope>
</reference>
<name>A0A0G0SMY0_9BACT</name>
<evidence type="ECO:0000313" key="2">
    <source>
        <dbReference type="EMBL" id="KKR63761.1"/>
    </source>
</evidence>
<sequence>MKKHFRKEQILKRKNFLPTLLLTILLWIFFAGLVYFADPQTFGAVPLFFLLLFITLLFTFSLLFANSRRGLVISLSLILFFILLFLGVGNILNLILILAIMVCVELYFSTR</sequence>
<feature type="transmembrane region" description="Helical" evidence="1">
    <location>
        <begin position="20"/>
        <end position="37"/>
    </location>
</feature>
<comment type="caution">
    <text evidence="2">The sequence shown here is derived from an EMBL/GenBank/DDBJ whole genome shotgun (WGS) entry which is preliminary data.</text>
</comment>
<feature type="transmembrane region" description="Helical" evidence="1">
    <location>
        <begin position="77"/>
        <end position="108"/>
    </location>
</feature>
<accession>A0A0G0SMY0</accession>
<feature type="transmembrane region" description="Helical" evidence="1">
    <location>
        <begin position="43"/>
        <end position="65"/>
    </location>
</feature>
<dbReference type="Proteomes" id="UP000034293">
    <property type="component" value="Unassembled WGS sequence"/>
</dbReference>
<dbReference type="AlphaFoldDB" id="A0A0G0SMY0"/>
<keyword evidence="1" id="KW-1133">Transmembrane helix</keyword>
<gene>
    <name evidence="2" type="ORF">UU02_C0019G0009</name>
</gene>
<evidence type="ECO:0000256" key="1">
    <source>
        <dbReference type="SAM" id="Phobius"/>
    </source>
</evidence>
<keyword evidence="1" id="KW-0812">Transmembrane</keyword>
<proteinExistence type="predicted"/>
<evidence type="ECO:0000313" key="3">
    <source>
        <dbReference type="Proteomes" id="UP000034293"/>
    </source>
</evidence>
<protein>
    <submittedName>
        <fullName evidence="2">Uncharacterized protein</fullName>
    </submittedName>
</protein>
<keyword evidence="1" id="KW-0472">Membrane</keyword>
<dbReference type="EMBL" id="LBZA01000019">
    <property type="protein sequence ID" value="KKR63761.1"/>
    <property type="molecule type" value="Genomic_DNA"/>
</dbReference>